<dbReference type="AlphaFoldDB" id="A0A151ASX7"/>
<dbReference type="PATRIC" id="fig|1122241.3.peg.3097"/>
<protein>
    <recommendedName>
        <fullName evidence="1">DUF3854 domain-containing protein</fullName>
    </recommendedName>
</protein>
<feature type="domain" description="DUF3854" evidence="1">
    <location>
        <begin position="232"/>
        <end position="329"/>
    </location>
</feature>
<dbReference type="EMBL" id="LTBC01000021">
    <property type="protein sequence ID" value="KYH30764.1"/>
    <property type="molecule type" value="Genomic_DNA"/>
</dbReference>
<organism evidence="2 3">
    <name type="scientific">Moorella mulderi DSM 14980</name>
    <dbReference type="NCBI Taxonomy" id="1122241"/>
    <lineage>
        <taxon>Bacteria</taxon>
        <taxon>Bacillati</taxon>
        <taxon>Bacillota</taxon>
        <taxon>Clostridia</taxon>
        <taxon>Neomoorellales</taxon>
        <taxon>Neomoorellaceae</taxon>
        <taxon>Neomoorella</taxon>
    </lineage>
</organism>
<dbReference type="Proteomes" id="UP000075670">
    <property type="component" value="Unassembled WGS sequence"/>
</dbReference>
<reference evidence="2 3" key="1">
    <citation type="submission" date="2016-02" db="EMBL/GenBank/DDBJ databases">
        <title>Genome sequence of Moorella mulderi DSM 14980.</title>
        <authorList>
            <person name="Poehlein A."/>
            <person name="Daniel R."/>
        </authorList>
    </citation>
    <scope>NUCLEOTIDE SEQUENCE [LARGE SCALE GENOMIC DNA]</scope>
    <source>
        <strain evidence="2 3">DSM 14980</strain>
    </source>
</reference>
<evidence type="ECO:0000313" key="2">
    <source>
        <dbReference type="EMBL" id="KYH30764.1"/>
    </source>
</evidence>
<dbReference type="InterPro" id="IPR034154">
    <property type="entry name" value="TOPRIM_DnaG/twinkle"/>
</dbReference>
<proteinExistence type="predicted"/>
<dbReference type="InterPro" id="IPR024385">
    <property type="entry name" value="DUF3854"/>
</dbReference>
<evidence type="ECO:0000313" key="3">
    <source>
        <dbReference type="Proteomes" id="UP000075670"/>
    </source>
</evidence>
<accession>A0A151ASX7</accession>
<name>A0A151ASX7_9FIRM</name>
<dbReference type="CDD" id="cd01029">
    <property type="entry name" value="TOPRIM_primases"/>
    <property type="match status" value="1"/>
</dbReference>
<comment type="caution">
    <text evidence="2">The sequence shown here is derived from an EMBL/GenBank/DDBJ whole genome shotgun (WGS) entry which is preliminary data.</text>
</comment>
<evidence type="ECO:0000259" key="1">
    <source>
        <dbReference type="Pfam" id="PF12965"/>
    </source>
</evidence>
<keyword evidence="3" id="KW-1185">Reference proteome</keyword>
<gene>
    <name evidence="2" type="ORF">MOMUL_29080</name>
</gene>
<sequence length="338" mass="37758">MGAARLLEHEVFRKASRREPCPVCGHPDWCGFNSYLCSCMRVGEGAIKHITLSNGQVAHLHRLQPGRVIPGQDREDLFPREAPLAPADARDRVYRHFLRLLDLHPRHKEELIRRGLSEGEIKRNGYKSIPEQVNPWIICKKLTRSGLDLAGIPGFYRAESKYGGSYWTFNSSPGYFIPLRDTKGRIQALQRRMDDKRNGKYMLFSGHSDRGGCSCGTPAHVARPGEVKDGRVWITEGQLKADIAAAYLSAVVIGAQGATSWKPVVPEVLELGAREIVIAYDRDQETNKEVARGKRMLAAELKKLGITVREAIWRARSKEEKGIDDALVAGLEIRVVGS</sequence>
<dbReference type="Pfam" id="PF12965">
    <property type="entry name" value="DUF3854"/>
    <property type="match status" value="1"/>
</dbReference>